<sequence length="103" mass="12031">MKKCKVKLTAIEYKGKIYKPGKVIELDDKDAVDLIKSDFVIEIKSHFQEEKTPEELAYEKRRKELDDLNVSELKEMAVDMELQLEVTRKAEIIEAIMEAEDEL</sequence>
<dbReference type="EMBL" id="QUAJ01000004">
    <property type="protein sequence ID" value="REI42416.1"/>
    <property type="molecule type" value="Genomic_DNA"/>
</dbReference>
<evidence type="ECO:0000313" key="1">
    <source>
        <dbReference type="EMBL" id="REI42416.1"/>
    </source>
</evidence>
<name>A0ABX9KJ99_9FUSO</name>
<evidence type="ECO:0000313" key="2">
    <source>
        <dbReference type="Proteomes" id="UP000263486"/>
    </source>
</evidence>
<dbReference type="RefSeq" id="WP_114641457.1">
    <property type="nucleotide sequence ID" value="NZ_JAACIO010000004.1"/>
</dbReference>
<comment type="caution">
    <text evidence="1">The sequence shown here is derived from an EMBL/GenBank/DDBJ whole genome shotgun (WGS) entry which is preliminary data.</text>
</comment>
<keyword evidence="2" id="KW-1185">Reference proteome</keyword>
<gene>
    <name evidence="1" type="ORF">DYH56_03425</name>
</gene>
<proteinExistence type="predicted"/>
<evidence type="ECO:0008006" key="3">
    <source>
        <dbReference type="Google" id="ProtNLM"/>
    </source>
</evidence>
<reference evidence="1 2" key="1">
    <citation type="submission" date="2018-08" db="EMBL/GenBank/DDBJ databases">
        <title>Draft genome sequence of Psychrilyobacter sp. strain SD5 isolated from Black Sea water.</title>
        <authorList>
            <person name="Yadav S."/>
            <person name="Villanueva L."/>
            <person name="Damste J.S.S."/>
        </authorList>
    </citation>
    <scope>NUCLEOTIDE SEQUENCE [LARGE SCALE GENOMIC DNA]</scope>
    <source>
        <strain evidence="1 2">SD5</strain>
    </source>
</reference>
<protein>
    <recommendedName>
        <fullName evidence="3">Rho termination factor N-terminal domain-containing protein</fullName>
    </recommendedName>
</protein>
<dbReference type="Proteomes" id="UP000263486">
    <property type="component" value="Unassembled WGS sequence"/>
</dbReference>
<organism evidence="1 2">
    <name type="scientific">Psychrilyobacter piezotolerans</name>
    <dbReference type="NCBI Taxonomy" id="2293438"/>
    <lineage>
        <taxon>Bacteria</taxon>
        <taxon>Fusobacteriati</taxon>
        <taxon>Fusobacteriota</taxon>
        <taxon>Fusobacteriia</taxon>
        <taxon>Fusobacteriales</taxon>
        <taxon>Fusobacteriaceae</taxon>
        <taxon>Psychrilyobacter</taxon>
    </lineage>
</organism>
<accession>A0ABX9KJ99</accession>